<proteinExistence type="predicted"/>
<organism evidence="1 2">
    <name type="scientific">Artomyces pyxidatus</name>
    <dbReference type="NCBI Taxonomy" id="48021"/>
    <lineage>
        <taxon>Eukaryota</taxon>
        <taxon>Fungi</taxon>
        <taxon>Dikarya</taxon>
        <taxon>Basidiomycota</taxon>
        <taxon>Agaricomycotina</taxon>
        <taxon>Agaricomycetes</taxon>
        <taxon>Russulales</taxon>
        <taxon>Auriscalpiaceae</taxon>
        <taxon>Artomyces</taxon>
    </lineage>
</organism>
<accession>A0ACB8SUA8</accession>
<evidence type="ECO:0000313" key="2">
    <source>
        <dbReference type="Proteomes" id="UP000814140"/>
    </source>
</evidence>
<protein>
    <submittedName>
        <fullName evidence="1">Uncharacterized protein</fullName>
    </submittedName>
</protein>
<dbReference type="EMBL" id="MU277223">
    <property type="protein sequence ID" value="KAI0059823.1"/>
    <property type="molecule type" value="Genomic_DNA"/>
</dbReference>
<dbReference type="Proteomes" id="UP000814140">
    <property type="component" value="Unassembled WGS sequence"/>
</dbReference>
<reference evidence="1" key="2">
    <citation type="journal article" date="2022" name="New Phytol.">
        <title>Evolutionary transition to the ectomycorrhizal habit in the genomes of a hyperdiverse lineage of mushroom-forming fungi.</title>
        <authorList>
            <person name="Looney B."/>
            <person name="Miyauchi S."/>
            <person name="Morin E."/>
            <person name="Drula E."/>
            <person name="Courty P.E."/>
            <person name="Kohler A."/>
            <person name="Kuo A."/>
            <person name="LaButti K."/>
            <person name="Pangilinan J."/>
            <person name="Lipzen A."/>
            <person name="Riley R."/>
            <person name="Andreopoulos W."/>
            <person name="He G."/>
            <person name="Johnson J."/>
            <person name="Nolan M."/>
            <person name="Tritt A."/>
            <person name="Barry K.W."/>
            <person name="Grigoriev I.V."/>
            <person name="Nagy L.G."/>
            <person name="Hibbett D."/>
            <person name="Henrissat B."/>
            <person name="Matheny P.B."/>
            <person name="Labbe J."/>
            <person name="Martin F.M."/>
        </authorList>
    </citation>
    <scope>NUCLEOTIDE SEQUENCE</scope>
    <source>
        <strain evidence="1">HHB10654</strain>
    </source>
</reference>
<comment type="caution">
    <text evidence="1">The sequence shown here is derived from an EMBL/GenBank/DDBJ whole genome shotgun (WGS) entry which is preliminary data.</text>
</comment>
<name>A0ACB8SUA8_9AGAM</name>
<keyword evidence="2" id="KW-1185">Reference proteome</keyword>
<evidence type="ECO:0000313" key="1">
    <source>
        <dbReference type="EMBL" id="KAI0059823.1"/>
    </source>
</evidence>
<gene>
    <name evidence="1" type="ORF">BV25DRAFT_1026425</name>
</gene>
<reference evidence="1" key="1">
    <citation type="submission" date="2021-03" db="EMBL/GenBank/DDBJ databases">
        <authorList>
            <consortium name="DOE Joint Genome Institute"/>
            <person name="Ahrendt S."/>
            <person name="Looney B.P."/>
            <person name="Miyauchi S."/>
            <person name="Morin E."/>
            <person name="Drula E."/>
            <person name="Courty P.E."/>
            <person name="Chicoki N."/>
            <person name="Fauchery L."/>
            <person name="Kohler A."/>
            <person name="Kuo A."/>
            <person name="Labutti K."/>
            <person name="Pangilinan J."/>
            <person name="Lipzen A."/>
            <person name="Riley R."/>
            <person name="Andreopoulos W."/>
            <person name="He G."/>
            <person name="Johnson J."/>
            <person name="Barry K.W."/>
            <person name="Grigoriev I.V."/>
            <person name="Nagy L."/>
            <person name="Hibbett D."/>
            <person name="Henrissat B."/>
            <person name="Matheny P.B."/>
            <person name="Labbe J."/>
            <person name="Martin F."/>
        </authorList>
    </citation>
    <scope>NUCLEOTIDE SEQUENCE</scope>
    <source>
        <strain evidence="1">HHB10654</strain>
    </source>
</reference>
<sequence length="524" mass="57832">MLLLLLFACAFLSQSAYGSPVASLTALAPVNSTIPQSALTSTPVSVSNTCTDISICRTKYTIIWSSLVTILACVWTAVHRNVPAPEEVGESRTWRIVCQASVAAKIVLVAALVPEWVFAWAVRQRLNAREIGRELEAARLEAEGKWSERLKGARPAPTEGDTVGGQSATATSTETSPFLGNEARPTSTHNGLSGERSEEKQPDFDDSIVTAKEQTGRLRGKWTARHGFFVTMGGFHYYKDGEPRHPLSRHDVVQLVRRGDLVPPTDEEIRNWSQGDVLSKTIAVVQTLWFVIQAIARRIEGLPITQLEIMTLAYTTITVAMYVAWWDKPQNVGGPVRVAVKELPEPALVQPRQYWSTHIFYVIAGMQDTLVDLRHKRHVPTFYGGSTYHNTLLVGGSGHNHMISADVTALCAAIVFGAVHCVAWSYAFPTPTEHHIWRVFSLIIVTLPAAMLVPVLAMLIMLRNSVKIPDIIGIGLFPFLFTSCSLPYIAARLHLLALSFSTLRSLPPEAYHAVQWTLLIPHFT</sequence>